<dbReference type="EC" id="2.3.2.27" evidence="9"/>
<dbReference type="GO" id="GO:0016567">
    <property type="term" value="P:protein ubiquitination"/>
    <property type="evidence" value="ECO:0000318"/>
    <property type="project" value="GO_Central"/>
</dbReference>
<keyword evidence="7 9" id="KW-0862">Zinc</keyword>
<dbReference type="EnsemblMetazoa" id="HelroT67514">
    <property type="protein sequence ID" value="HelroP67514"/>
    <property type="gene ID" value="HelroG67514"/>
</dbReference>
<dbReference type="EMBL" id="AMQM01001117">
    <property type="status" value="NOT_ANNOTATED_CDS"/>
    <property type="molecule type" value="Genomic_DNA"/>
</dbReference>
<dbReference type="OrthoDB" id="2449614at2759"/>
<sequence length="218" mass="24658">KDCCICCDSLKNVSSFPADDDESCEDNPNRVIKLHKCSHVFHYNCLLAMYNSGKKEGSIQCPSCKYIYGIKYGDCPSGSMSYEILNNCSLSGYPDCGVIKITYDIKNGIQESFHPNPGKQYTATGFPRYGYLPHNLDGLKILQLLKKAWFRRLTFTIGTSVTTGRANVVVWNEIHHKTEMDNKSGHGYPDPEYLNNVTKELTFHGVVEKDDNELEYND</sequence>
<dbReference type="OMA" id="NIDCTIC"/>
<dbReference type="PANTHER" id="PTHR12622">
    <property type="entry name" value="DELTEX-RELATED"/>
    <property type="match status" value="1"/>
</dbReference>
<keyword evidence="13" id="KW-1185">Reference proteome</keyword>
<dbReference type="RefSeq" id="XP_009022582.1">
    <property type="nucleotide sequence ID" value="XM_009024334.1"/>
</dbReference>
<evidence type="ECO:0000259" key="10">
    <source>
        <dbReference type="PROSITE" id="PS50089"/>
    </source>
</evidence>
<evidence type="ECO:0000313" key="11">
    <source>
        <dbReference type="EMBL" id="ESN99120.1"/>
    </source>
</evidence>
<comment type="subcellular location">
    <subcellularLocation>
        <location evidence="9">Cytoplasm</location>
    </subcellularLocation>
</comment>
<evidence type="ECO:0000256" key="1">
    <source>
        <dbReference type="ARBA" id="ARBA00000900"/>
    </source>
</evidence>
<dbReference type="eggNOG" id="ENOG502QQ9M">
    <property type="taxonomic scope" value="Eukaryota"/>
</dbReference>
<evidence type="ECO:0000313" key="13">
    <source>
        <dbReference type="Proteomes" id="UP000015101"/>
    </source>
</evidence>
<dbReference type="CDD" id="cd09633">
    <property type="entry name" value="Deltex_C"/>
    <property type="match status" value="1"/>
</dbReference>
<dbReference type="SMART" id="SM00184">
    <property type="entry name" value="RING"/>
    <property type="match status" value="1"/>
</dbReference>
<keyword evidence="4 9" id="KW-0808">Transferase</keyword>
<dbReference type="AlphaFoldDB" id="T1FZ20"/>
<dbReference type="CTD" id="20214068"/>
<evidence type="ECO:0000256" key="4">
    <source>
        <dbReference type="ARBA" id="ARBA00022679"/>
    </source>
</evidence>
<reference evidence="12" key="3">
    <citation type="submission" date="2015-06" db="UniProtKB">
        <authorList>
            <consortium name="EnsemblMetazoa"/>
        </authorList>
    </citation>
    <scope>IDENTIFICATION</scope>
</reference>
<proteinExistence type="inferred from homology"/>
<dbReference type="Pfam" id="PF18102">
    <property type="entry name" value="DTC"/>
    <property type="match status" value="1"/>
</dbReference>
<dbReference type="InterPro" id="IPR039396">
    <property type="entry name" value="Deltex_C"/>
</dbReference>
<keyword evidence="6 8" id="KW-0863">Zinc-finger</keyword>
<dbReference type="Gene3D" id="3.30.40.10">
    <property type="entry name" value="Zinc/RING finger domain, C3HC4 (zinc finger)"/>
    <property type="match status" value="1"/>
</dbReference>
<evidence type="ECO:0000256" key="6">
    <source>
        <dbReference type="ARBA" id="ARBA00022771"/>
    </source>
</evidence>
<comment type="similarity">
    <text evidence="3 9">Belongs to the Deltex family.</text>
</comment>
<reference evidence="11 13" key="2">
    <citation type="journal article" date="2013" name="Nature">
        <title>Insights into bilaterian evolution from three spiralian genomes.</title>
        <authorList>
            <person name="Simakov O."/>
            <person name="Marletaz F."/>
            <person name="Cho S.J."/>
            <person name="Edsinger-Gonzales E."/>
            <person name="Havlak P."/>
            <person name="Hellsten U."/>
            <person name="Kuo D.H."/>
            <person name="Larsson T."/>
            <person name="Lv J."/>
            <person name="Arendt D."/>
            <person name="Savage R."/>
            <person name="Osoegawa K."/>
            <person name="de Jong P."/>
            <person name="Grimwood J."/>
            <person name="Chapman J.A."/>
            <person name="Shapiro H."/>
            <person name="Aerts A."/>
            <person name="Otillar R.P."/>
            <person name="Terry A.Y."/>
            <person name="Boore J.L."/>
            <person name="Grigoriev I.V."/>
            <person name="Lindberg D.R."/>
            <person name="Seaver E.C."/>
            <person name="Weisblat D.A."/>
            <person name="Putnam N.H."/>
            <person name="Rokhsar D.S."/>
        </authorList>
    </citation>
    <scope>NUCLEOTIDE SEQUENCE</scope>
</reference>
<evidence type="ECO:0000313" key="12">
    <source>
        <dbReference type="EnsemblMetazoa" id="HelroP67514"/>
    </source>
</evidence>
<evidence type="ECO:0000256" key="9">
    <source>
        <dbReference type="RuleBase" id="RU367105"/>
    </source>
</evidence>
<evidence type="ECO:0000256" key="7">
    <source>
        <dbReference type="ARBA" id="ARBA00022833"/>
    </source>
</evidence>
<evidence type="ECO:0000256" key="2">
    <source>
        <dbReference type="ARBA" id="ARBA00004906"/>
    </source>
</evidence>
<feature type="domain" description="RING-type" evidence="10">
    <location>
        <begin position="3"/>
        <end position="65"/>
    </location>
</feature>
<dbReference type="EMBL" id="KB097143">
    <property type="protein sequence ID" value="ESN99120.1"/>
    <property type="molecule type" value="Genomic_DNA"/>
</dbReference>
<dbReference type="Pfam" id="PF00097">
    <property type="entry name" value="zf-C3HC4"/>
    <property type="match status" value="1"/>
</dbReference>
<dbReference type="Gene3D" id="3.30.390.130">
    <property type="match status" value="1"/>
</dbReference>
<dbReference type="GO" id="GO:0005654">
    <property type="term" value="C:nucleoplasm"/>
    <property type="evidence" value="ECO:0000318"/>
    <property type="project" value="GO_Central"/>
</dbReference>
<dbReference type="GO" id="GO:0061630">
    <property type="term" value="F:ubiquitin protein ligase activity"/>
    <property type="evidence" value="ECO:0000318"/>
    <property type="project" value="GO_Central"/>
</dbReference>
<evidence type="ECO:0000256" key="5">
    <source>
        <dbReference type="ARBA" id="ARBA00022723"/>
    </source>
</evidence>
<dbReference type="InterPro" id="IPR039398">
    <property type="entry name" value="Deltex_fam"/>
</dbReference>
<evidence type="ECO:0000256" key="3">
    <source>
        <dbReference type="ARBA" id="ARBA00009413"/>
    </source>
</evidence>
<dbReference type="GeneID" id="20214068"/>
<keyword evidence="5 9" id="KW-0479">Metal-binding</keyword>
<dbReference type="GO" id="GO:0008270">
    <property type="term" value="F:zinc ion binding"/>
    <property type="evidence" value="ECO:0007669"/>
    <property type="project" value="UniProtKB-KW"/>
</dbReference>
<dbReference type="STRING" id="6412.T1FZ20"/>
<dbReference type="KEGG" id="hro:HELRODRAFT_67514"/>
<comment type="catalytic activity">
    <reaction evidence="1 9">
        <text>S-ubiquitinyl-[E2 ubiquitin-conjugating enzyme]-L-cysteine + [acceptor protein]-L-lysine = [E2 ubiquitin-conjugating enzyme]-L-cysteine + N(6)-ubiquitinyl-[acceptor protein]-L-lysine.</text>
        <dbReference type="EC" id="2.3.2.27"/>
    </reaction>
</comment>
<dbReference type="InterPro" id="IPR001841">
    <property type="entry name" value="Znf_RING"/>
</dbReference>
<dbReference type="InterPro" id="IPR013083">
    <property type="entry name" value="Znf_RING/FYVE/PHD"/>
</dbReference>
<dbReference type="PROSITE" id="PS50089">
    <property type="entry name" value="ZF_RING_2"/>
    <property type="match status" value="1"/>
</dbReference>
<keyword evidence="9" id="KW-0963">Cytoplasm</keyword>
<dbReference type="InterPro" id="IPR039399">
    <property type="entry name" value="Deltex_C_sf"/>
</dbReference>
<dbReference type="GO" id="GO:0007219">
    <property type="term" value="P:Notch signaling pathway"/>
    <property type="evidence" value="ECO:0000318"/>
    <property type="project" value="GO_Central"/>
</dbReference>
<protein>
    <recommendedName>
        <fullName evidence="9">E3 ubiquitin-protein ligase</fullName>
        <ecNumber evidence="9">2.3.2.27</ecNumber>
    </recommendedName>
</protein>
<dbReference type="SUPFAM" id="SSF57850">
    <property type="entry name" value="RING/U-box"/>
    <property type="match status" value="1"/>
</dbReference>
<evidence type="ECO:0000256" key="8">
    <source>
        <dbReference type="PROSITE-ProRule" id="PRU00175"/>
    </source>
</evidence>
<reference evidence="13" key="1">
    <citation type="submission" date="2012-12" db="EMBL/GenBank/DDBJ databases">
        <authorList>
            <person name="Hellsten U."/>
            <person name="Grimwood J."/>
            <person name="Chapman J.A."/>
            <person name="Shapiro H."/>
            <person name="Aerts A."/>
            <person name="Otillar R.P."/>
            <person name="Terry A.Y."/>
            <person name="Boore J.L."/>
            <person name="Simakov O."/>
            <person name="Marletaz F."/>
            <person name="Cho S.-J."/>
            <person name="Edsinger-Gonzales E."/>
            <person name="Havlak P."/>
            <person name="Kuo D.-H."/>
            <person name="Larsson T."/>
            <person name="Lv J."/>
            <person name="Arendt D."/>
            <person name="Savage R."/>
            <person name="Osoegawa K."/>
            <person name="de Jong P."/>
            <person name="Lindberg D.R."/>
            <person name="Seaver E.C."/>
            <person name="Weisblat D.A."/>
            <person name="Putnam N.H."/>
            <person name="Grigoriev I.V."/>
            <person name="Rokhsar D.S."/>
        </authorList>
    </citation>
    <scope>NUCLEOTIDE SEQUENCE</scope>
</reference>
<dbReference type="InterPro" id="IPR018957">
    <property type="entry name" value="Znf_C3HC4_RING-type"/>
</dbReference>
<dbReference type="UniPathway" id="UPA00143"/>
<dbReference type="GO" id="GO:0005737">
    <property type="term" value="C:cytoplasm"/>
    <property type="evidence" value="ECO:0007669"/>
    <property type="project" value="UniProtKB-SubCell"/>
</dbReference>
<gene>
    <name evidence="12" type="primary">20214068</name>
    <name evidence="11" type="ORF">HELRODRAFT_67514</name>
</gene>
<organism evidence="12 13">
    <name type="scientific">Helobdella robusta</name>
    <name type="common">Californian leech</name>
    <dbReference type="NCBI Taxonomy" id="6412"/>
    <lineage>
        <taxon>Eukaryota</taxon>
        <taxon>Metazoa</taxon>
        <taxon>Spiralia</taxon>
        <taxon>Lophotrochozoa</taxon>
        <taxon>Annelida</taxon>
        <taxon>Clitellata</taxon>
        <taxon>Hirudinea</taxon>
        <taxon>Rhynchobdellida</taxon>
        <taxon>Glossiphoniidae</taxon>
        <taxon>Helobdella</taxon>
    </lineage>
</organism>
<dbReference type="InParanoid" id="T1FZ20"/>
<dbReference type="Proteomes" id="UP000015101">
    <property type="component" value="Unassembled WGS sequence"/>
</dbReference>
<dbReference type="HOGENOM" id="CLU_030422_2_0_1"/>
<comment type="pathway">
    <text evidence="2 9">Protein modification; protein ubiquitination.</text>
</comment>
<accession>T1FZ20</accession>
<name>T1FZ20_HELRO</name>